<dbReference type="AlphaFoldDB" id="A0A5B3GRZ8"/>
<dbReference type="InterPro" id="IPR000994">
    <property type="entry name" value="Pept_M24"/>
</dbReference>
<evidence type="ECO:0000259" key="11">
    <source>
        <dbReference type="SMART" id="SM01011"/>
    </source>
</evidence>
<evidence type="ECO:0000256" key="10">
    <source>
        <dbReference type="RuleBase" id="RU000590"/>
    </source>
</evidence>
<dbReference type="GO" id="GO:0005829">
    <property type="term" value="C:cytosol"/>
    <property type="evidence" value="ECO:0007669"/>
    <property type="project" value="TreeGrafter"/>
</dbReference>
<dbReference type="GO" id="GO:0006508">
    <property type="term" value="P:proteolysis"/>
    <property type="evidence" value="ECO:0007669"/>
    <property type="project" value="UniProtKB-KW"/>
</dbReference>
<dbReference type="InterPro" id="IPR001131">
    <property type="entry name" value="Peptidase_M24B_aminopep-P_CS"/>
</dbReference>
<dbReference type="InterPro" id="IPR007865">
    <property type="entry name" value="Aminopep_P_N"/>
</dbReference>
<evidence type="ECO:0000256" key="7">
    <source>
        <dbReference type="ARBA" id="ARBA00022801"/>
    </source>
</evidence>
<evidence type="ECO:0000256" key="2">
    <source>
        <dbReference type="ARBA" id="ARBA00001936"/>
    </source>
</evidence>
<evidence type="ECO:0000256" key="9">
    <source>
        <dbReference type="ARBA" id="ARBA00023211"/>
    </source>
</evidence>
<evidence type="ECO:0000256" key="6">
    <source>
        <dbReference type="ARBA" id="ARBA00022723"/>
    </source>
</evidence>
<comment type="catalytic activity">
    <reaction evidence="1">
        <text>Release of any N-terminal amino acid, including proline, that is linked to proline, even from a dipeptide or tripeptide.</text>
        <dbReference type="EC" id="3.4.11.9"/>
    </reaction>
</comment>
<keyword evidence="9" id="KW-0464">Manganese</keyword>
<organism evidence="12 13">
    <name type="scientific">Alistipes shahii</name>
    <dbReference type="NCBI Taxonomy" id="328814"/>
    <lineage>
        <taxon>Bacteria</taxon>
        <taxon>Pseudomonadati</taxon>
        <taxon>Bacteroidota</taxon>
        <taxon>Bacteroidia</taxon>
        <taxon>Bacteroidales</taxon>
        <taxon>Rikenellaceae</taxon>
        <taxon>Alistipes</taxon>
    </lineage>
</organism>
<dbReference type="Proteomes" id="UP000322658">
    <property type="component" value="Unassembled WGS sequence"/>
</dbReference>
<proteinExistence type="inferred from homology"/>
<dbReference type="InterPro" id="IPR052433">
    <property type="entry name" value="X-Pro_dipept-like"/>
</dbReference>
<dbReference type="EC" id="3.4.11.9" evidence="4"/>
<sequence length="464" mass="51048">MFSAKTYTARRHELRTKIGSGIILLPGNSLSPNNYPNNAYYFRQDSSFRYYFGLNVPSVVGVIDADTGEEALYGDDFTVEDIIWTGPQPTLREMGAGAGVTATFPMAELEKRLRRAISLGRRVHYLPPYRGETKLQLSALLGIKPALLHDYKSVDLMFAVAEMREKKSAEEVEEMERAFRIGYEMHTTAMRMCRPGVVERQIAGAIEGVAKSQGQGVSFPSIVSQHGETLHNLNADGVLEEGRLLLCDAGGETVEGYCSDHTRTYPVSGRFTQKQKDIYNIVLAAHDHVARIVKPHMMYTEVHNAAYMTLAEGLVGLGLLKGPAADAVAAGAMTMLMPHGLGHGLGMDVHDCEAMGERSFDYGSIAERAAESGTCVYRAAWRIEPGTVMTDEPGLYFIPALIDKCRAEGKYKGIVDYDALEAYRDFGGIRIEDDILVTESGSRIIGDRKIPVTVEELEGLKSLF</sequence>
<name>A0A5B3GRZ8_9BACT</name>
<dbReference type="GO" id="GO:0070006">
    <property type="term" value="F:metalloaminopeptidase activity"/>
    <property type="evidence" value="ECO:0007669"/>
    <property type="project" value="InterPro"/>
</dbReference>
<dbReference type="InterPro" id="IPR029149">
    <property type="entry name" value="Creatin/AminoP/Spt16_N"/>
</dbReference>
<comment type="similarity">
    <text evidence="3 10">Belongs to the peptidase M24B family.</text>
</comment>
<dbReference type="SMART" id="SM01011">
    <property type="entry name" value="AMP_N"/>
    <property type="match status" value="1"/>
</dbReference>
<protein>
    <recommendedName>
        <fullName evidence="4">Xaa-Pro aminopeptidase</fullName>
        <ecNumber evidence="4">3.4.11.9</ecNumber>
    </recommendedName>
</protein>
<dbReference type="SUPFAM" id="SSF55920">
    <property type="entry name" value="Creatinase/aminopeptidase"/>
    <property type="match status" value="1"/>
</dbReference>
<dbReference type="PANTHER" id="PTHR43226:SF4">
    <property type="entry name" value="XAA-PRO AMINOPEPTIDASE 3"/>
    <property type="match status" value="1"/>
</dbReference>
<keyword evidence="8" id="KW-0482">Metalloprotease</keyword>
<dbReference type="EMBL" id="VVXJ01000009">
    <property type="protein sequence ID" value="KAA2376433.1"/>
    <property type="molecule type" value="Genomic_DNA"/>
</dbReference>
<reference evidence="12 13" key="1">
    <citation type="journal article" date="2019" name="Nat. Med.">
        <title>A library of human gut bacterial isolates paired with longitudinal multiomics data enables mechanistic microbiome research.</title>
        <authorList>
            <person name="Poyet M."/>
            <person name="Groussin M."/>
            <person name="Gibbons S.M."/>
            <person name="Avila-Pacheco J."/>
            <person name="Jiang X."/>
            <person name="Kearney S.M."/>
            <person name="Perrotta A.R."/>
            <person name="Berdy B."/>
            <person name="Zhao S."/>
            <person name="Lieberman T.D."/>
            <person name="Swanson P.K."/>
            <person name="Smith M."/>
            <person name="Roesemann S."/>
            <person name="Alexander J.E."/>
            <person name="Rich S.A."/>
            <person name="Livny J."/>
            <person name="Vlamakis H."/>
            <person name="Clish C."/>
            <person name="Bullock K."/>
            <person name="Deik A."/>
            <person name="Scott J."/>
            <person name="Pierce K.A."/>
            <person name="Xavier R.J."/>
            <person name="Alm E.J."/>
        </authorList>
    </citation>
    <scope>NUCLEOTIDE SEQUENCE [LARGE SCALE GENOMIC DNA]</scope>
    <source>
        <strain evidence="12 13">BIOML-A1</strain>
    </source>
</reference>
<evidence type="ECO:0000256" key="1">
    <source>
        <dbReference type="ARBA" id="ARBA00001424"/>
    </source>
</evidence>
<dbReference type="GO" id="GO:0030145">
    <property type="term" value="F:manganese ion binding"/>
    <property type="evidence" value="ECO:0007669"/>
    <property type="project" value="InterPro"/>
</dbReference>
<dbReference type="Pfam" id="PF05195">
    <property type="entry name" value="AMP_N"/>
    <property type="match status" value="1"/>
</dbReference>
<dbReference type="InterPro" id="IPR036005">
    <property type="entry name" value="Creatinase/aminopeptidase-like"/>
</dbReference>
<evidence type="ECO:0000313" key="12">
    <source>
        <dbReference type="EMBL" id="KAA2376433.1"/>
    </source>
</evidence>
<gene>
    <name evidence="12" type="ORF">F2Y07_05625</name>
</gene>
<dbReference type="Gene3D" id="3.40.350.10">
    <property type="entry name" value="Creatinase/prolidase N-terminal domain"/>
    <property type="match status" value="1"/>
</dbReference>
<keyword evidence="5" id="KW-0645">Protease</keyword>
<evidence type="ECO:0000256" key="3">
    <source>
        <dbReference type="ARBA" id="ARBA00008766"/>
    </source>
</evidence>
<comment type="caution">
    <text evidence="12">The sequence shown here is derived from an EMBL/GenBank/DDBJ whole genome shotgun (WGS) entry which is preliminary data.</text>
</comment>
<dbReference type="RefSeq" id="WP_118406658.1">
    <property type="nucleotide sequence ID" value="NZ_AP031448.1"/>
</dbReference>
<evidence type="ECO:0000256" key="8">
    <source>
        <dbReference type="ARBA" id="ARBA00023049"/>
    </source>
</evidence>
<dbReference type="PANTHER" id="PTHR43226">
    <property type="entry name" value="XAA-PRO AMINOPEPTIDASE 3"/>
    <property type="match status" value="1"/>
</dbReference>
<evidence type="ECO:0000256" key="4">
    <source>
        <dbReference type="ARBA" id="ARBA00012574"/>
    </source>
</evidence>
<keyword evidence="6 10" id="KW-0479">Metal-binding</keyword>
<feature type="domain" description="Aminopeptidase P N-terminal" evidence="11">
    <location>
        <begin position="2"/>
        <end position="134"/>
    </location>
</feature>
<dbReference type="SUPFAM" id="SSF53092">
    <property type="entry name" value="Creatinase/prolidase N-terminal domain"/>
    <property type="match status" value="1"/>
</dbReference>
<dbReference type="Gene3D" id="3.90.230.10">
    <property type="entry name" value="Creatinase/methionine aminopeptidase superfamily"/>
    <property type="match status" value="1"/>
</dbReference>
<evidence type="ECO:0000313" key="13">
    <source>
        <dbReference type="Proteomes" id="UP000322658"/>
    </source>
</evidence>
<accession>A0A5B3GRZ8</accession>
<keyword evidence="7" id="KW-0378">Hydrolase</keyword>
<dbReference type="Pfam" id="PF00557">
    <property type="entry name" value="Peptidase_M24"/>
    <property type="match status" value="1"/>
</dbReference>
<comment type="cofactor">
    <cofactor evidence="2">
        <name>Mn(2+)</name>
        <dbReference type="ChEBI" id="CHEBI:29035"/>
    </cofactor>
</comment>
<dbReference type="PROSITE" id="PS00491">
    <property type="entry name" value="PROLINE_PEPTIDASE"/>
    <property type="match status" value="1"/>
</dbReference>
<evidence type="ECO:0000256" key="5">
    <source>
        <dbReference type="ARBA" id="ARBA00022670"/>
    </source>
</evidence>